<sequence length="444" mass="50112">MTINLKAPQCKPVSESKGAQMHDLVQELYPICRSITGDGVRQTLRILQQHIPLEIKEVPTGTPAFDWVVPKEWNIRDAYIKNERGEKVVDFAEHNLHVVNYSTPVETYLPLAELKKHLHTLPDQPGLIPYKTSYYKPDWGFCLTHEQYLALEDGMYEVCIDASLEDGSLTYGEYVIPGESTDEVLLSCHVCHPSLCNDNLSGIVVATYLAKALQQQHNKFTYRFLFVPGTIGSITWLSQNEEKIPAIKHGLVLTLLGDEAGFTYKRSREGNYKIDTVVEHLLAESGKKYQVIDFFPYGYDERQYCSPAFNMPVGCLMRSQHGQFPEYHTSADDLAFVKPAQLEESLIFLEEVLDVLENDATYLNTNPKCEPQLGRRGLYDSLVGKSDKKSREMAMFWILNLSDGRYSLLAIAKRSGIPFKIIKVVAGVLISHGLLIPAVYNAAE</sequence>
<dbReference type="Gene3D" id="1.10.10.10">
    <property type="entry name" value="Winged helix-like DNA-binding domain superfamily/Winged helix DNA-binding domain"/>
    <property type="match status" value="1"/>
</dbReference>
<reference evidence="5 6" key="1">
    <citation type="submission" date="2020-01" db="EMBL/GenBank/DDBJ databases">
        <authorList>
            <person name="Kim M.K."/>
        </authorList>
    </citation>
    <scope>NUCLEOTIDE SEQUENCE [LARGE SCALE GENOMIC DNA]</scope>
    <source>
        <strain evidence="5 6">BT213</strain>
    </source>
</reference>
<protein>
    <submittedName>
        <fullName evidence="5">DUF4910 domain-containing protein</fullName>
    </submittedName>
</protein>
<evidence type="ECO:0000313" key="6">
    <source>
        <dbReference type="Proteomes" id="UP000478546"/>
    </source>
</evidence>
<dbReference type="InterPro" id="IPR032610">
    <property type="entry name" value="DUF2172"/>
</dbReference>
<dbReference type="InterPro" id="IPR012353">
    <property type="entry name" value="UCP015244"/>
</dbReference>
<evidence type="ECO:0000259" key="4">
    <source>
        <dbReference type="Pfam" id="PF16254"/>
    </source>
</evidence>
<feature type="domain" description="DUF2172" evidence="2">
    <location>
        <begin position="72"/>
        <end position="162"/>
    </location>
</feature>
<proteinExistence type="predicted"/>
<dbReference type="EMBL" id="JAAEAA010000007">
    <property type="protein sequence ID" value="NDK55672.1"/>
    <property type="molecule type" value="Genomic_DNA"/>
</dbReference>
<dbReference type="Proteomes" id="UP000478546">
    <property type="component" value="Unassembled WGS sequence"/>
</dbReference>
<comment type="cofactor">
    <cofactor evidence="1">
        <name>Zn(2+)</name>
        <dbReference type="ChEBI" id="CHEBI:29105"/>
    </cofactor>
    <text evidence="1">Binds 1 zinc ion per subunit.</text>
</comment>
<keyword evidence="6" id="KW-1185">Reference proteome</keyword>
<dbReference type="InterPro" id="IPR036388">
    <property type="entry name" value="WH-like_DNA-bd_sf"/>
</dbReference>
<dbReference type="GO" id="GO:0046872">
    <property type="term" value="F:metal ion binding"/>
    <property type="evidence" value="ECO:0007669"/>
    <property type="project" value="UniProtKB-KW"/>
</dbReference>
<feature type="domain" description="DUF4910" evidence="4">
    <location>
        <begin position="22"/>
        <end position="359"/>
    </location>
</feature>
<keyword evidence="1" id="KW-0862">Zinc</keyword>
<evidence type="ECO:0000259" key="2">
    <source>
        <dbReference type="Pfam" id="PF09940"/>
    </source>
</evidence>
<feature type="domain" description="UCP01524 winged helix-turn-helix" evidence="3">
    <location>
        <begin position="361"/>
        <end position="435"/>
    </location>
</feature>
<organism evidence="5 6">
    <name type="scientific">Pontibacter fetidus</name>
    <dbReference type="NCBI Taxonomy" id="2700082"/>
    <lineage>
        <taxon>Bacteria</taxon>
        <taxon>Pseudomonadati</taxon>
        <taxon>Bacteroidota</taxon>
        <taxon>Cytophagia</taxon>
        <taxon>Cytophagales</taxon>
        <taxon>Hymenobacteraceae</taxon>
        <taxon>Pontibacter</taxon>
    </lineage>
</organism>
<dbReference type="Gene3D" id="3.50.30.90">
    <property type="match status" value="1"/>
</dbReference>
<dbReference type="RefSeq" id="WP_162345733.1">
    <property type="nucleotide sequence ID" value="NZ_JAAEAA010000007.1"/>
</dbReference>
<keyword evidence="1" id="KW-0479">Metal-binding</keyword>
<feature type="binding site" evidence="1">
    <location>
        <position position="328"/>
    </location>
    <ligand>
        <name>Zn(2+)</name>
        <dbReference type="ChEBI" id="CHEBI:29105"/>
    </ligand>
</feature>
<gene>
    <name evidence="5" type="ORF">GWO68_07080</name>
</gene>
<dbReference type="Pfam" id="PF16221">
    <property type="entry name" value="HTH_47"/>
    <property type="match status" value="1"/>
</dbReference>
<dbReference type="SUPFAM" id="SSF53187">
    <property type="entry name" value="Zn-dependent exopeptidases"/>
    <property type="match status" value="1"/>
</dbReference>
<dbReference type="InterPro" id="IPR032589">
    <property type="entry name" value="DUF4910"/>
</dbReference>
<evidence type="ECO:0000313" key="5">
    <source>
        <dbReference type="EMBL" id="NDK55672.1"/>
    </source>
</evidence>
<evidence type="ECO:0000259" key="3">
    <source>
        <dbReference type="Pfam" id="PF16221"/>
    </source>
</evidence>
<comment type="caution">
    <text evidence="5">The sequence shown here is derived from an EMBL/GenBank/DDBJ whole genome shotgun (WGS) entry which is preliminary data.</text>
</comment>
<feature type="binding site" evidence="1">
    <location>
        <position position="192"/>
    </location>
    <ligand>
        <name>Zn(2+)</name>
        <dbReference type="ChEBI" id="CHEBI:29105"/>
    </ligand>
</feature>
<accession>A0A6B2H8G2</accession>
<dbReference type="Pfam" id="PF09940">
    <property type="entry name" value="DUF2172"/>
    <property type="match status" value="1"/>
</dbReference>
<dbReference type="AlphaFoldDB" id="A0A6B2H8G2"/>
<dbReference type="PIRSF" id="PIRSF015244">
    <property type="entry name" value="UCP015244"/>
    <property type="match status" value="1"/>
</dbReference>
<dbReference type="Pfam" id="PF16254">
    <property type="entry name" value="DUF4910"/>
    <property type="match status" value="1"/>
</dbReference>
<dbReference type="Gene3D" id="3.40.630.10">
    <property type="entry name" value="Zn peptidases"/>
    <property type="match status" value="1"/>
</dbReference>
<feature type="binding site" evidence="1">
    <location>
        <position position="198"/>
    </location>
    <ligand>
        <name>Zn(2+)</name>
        <dbReference type="ChEBI" id="CHEBI:29105"/>
    </ligand>
</feature>
<dbReference type="InterPro" id="IPR032622">
    <property type="entry name" value="UCP01524_HTH"/>
</dbReference>
<name>A0A6B2H8G2_9BACT</name>
<evidence type="ECO:0000256" key="1">
    <source>
        <dbReference type="PIRSR" id="PIRSR015244-50"/>
    </source>
</evidence>